<evidence type="ECO:0008006" key="5">
    <source>
        <dbReference type="Google" id="ProtNLM"/>
    </source>
</evidence>
<organism evidence="3 4">
    <name type="scientific">Candidatus Roizmanbacteria bacterium RIFCSPHIGHO2_02_FULL_37_24</name>
    <dbReference type="NCBI Taxonomy" id="1802037"/>
    <lineage>
        <taxon>Bacteria</taxon>
        <taxon>Candidatus Roizmaniibacteriota</taxon>
    </lineage>
</organism>
<name>A0A1F7H1A2_9BACT</name>
<feature type="transmembrane region" description="Helical" evidence="2">
    <location>
        <begin position="162"/>
        <end position="188"/>
    </location>
</feature>
<dbReference type="Proteomes" id="UP000177159">
    <property type="component" value="Unassembled WGS sequence"/>
</dbReference>
<keyword evidence="1" id="KW-0175">Coiled coil</keyword>
<keyword evidence="2" id="KW-0812">Transmembrane</keyword>
<dbReference type="Pfam" id="PF13196">
    <property type="entry name" value="DUF4012"/>
    <property type="match status" value="1"/>
</dbReference>
<keyword evidence="2" id="KW-1133">Transmembrane helix</keyword>
<reference evidence="3 4" key="1">
    <citation type="journal article" date="2016" name="Nat. Commun.">
        <title>Thousands of microbial genomes shed light on interconnected biogeochemical processes in an aquifer system.</title>
        <authorList>
            <person name="Anantharaman K."/>
            <person name="Brown C.T."/>
            <person name="Hug L.A."/>
            <person name="Sharon I."/>
            <person name="Castelle C.J."/>
            <person name="Probst A.J."/>
            <person name="Thomas B.C."/>
            <person name="Singh A."/>
            <person name="Wilkins M.J."/>
            <person name="Karaoz U."/>
            <person name="Brodie E.L."/>
            <person name="Williams K.H."/>
            <person name="Hubbard S.S."/>
            <person name="Banfield J.F."/>
        </authorList>
    </citation>
    <scope>NUCLEOTIDE SEQUENCE [LARGE SCALE GENOMIC DNA]</scope>
</reference>
<accession>A0A1F7H1A2</accession>
<evidence type="ECO:0000256" key="1">
    <source>
        <dbReference type="SAM" id="Coils"/>
    </source>
</evidence>
<dbReference type="AlphaFoldDB" id="A0A1F7H1A2"/>
<evidence type="ECO:0000313" key="3">
    <source>
        <dbReference type="EMBL" id="OGK24704.1"/>
    </source>
</evidence>
<dbReference type="EMBL" id="MFZM01000004">
    <property type="protein sequence ID" value="OGK24704.1"/>
    <property type="molecule type" value="Genomic_DNA"/>
</dbReference>
<proteinExistence type="predicted"/>
<keyword evidence="2" id="KW-0472">Membrane</keyword>
<sequence>MRFVTETISDTGQALFVYKNPSAFIQGLENKMETYGLGIVHKSGVPIILKSYTYIFIYSNTISADIIQKLATTRSKSLIMTSERKSFEEIRKLIQRHPATHAKLVNIDAEDETNETLERVLWFMMSRSSEQTLNLERAMKPMAKKDISDQFRGFNITRRQTGVLILMLFLFLELFFLLPLAGSTYFLYRAGIALKDQNIGTAQRHLNTARPLLSTAQASYKFSKPTFLLLLISLFPENILSIEDNVFTFMQTAIKTSQNSNAIFSLLLKQDKTTNEINEVDSRIKNLNKQIDILVQTSEAVKDRLDYDNDRIKKARKDFEKLNTNLSTTQKLVTHMDKLLGSQGQKKFLVFFYNNMEIRPGGGFIGSFGTITFDDYTLKGFDVIDVYDADGQLTSHIEPPLPIRKYLGEIHWFLRDSNFNPDFVTNVNTAEFFIDQELALGQFDGALAITTTGLSYLLEAFGDVYIADFDESINKDNFYLKIQTGAENEFFPGSSRKKNYLSTLGRSLFLKLEEASPAQLALSIKRALDEKHIVINSKDKEIQDDIDSLGWNGKVVAPQCVGSTQRCIINHLFPIDANLGVNKVNFFINRAINLITTIDEDGTIHNTSSVLFINNSTSDKYPGGIYKNYFQLYLPHDAIVSSVSHNGKMTKNYEENKTNIFKTIGTFIEIPPGETFEVTVDYELAEKILTGTSTYQIVIQKQIGTFNSDFFFEINLPHNIFITDQNFKSLAKNQAVRYNSSLSTDRVFVIELLRE</sequence>
<protein>
    <recommendedName>
        <fullName evidence="5">DUF4012 domain-containing protein</fullName>
    </recommendedName>
</protein>
<dbReference type="InterPro" id="IPR025101">
    <property type="entry name" value="DUF4012"/>
</dbReference>
<evidence type="ECO:0000313" key="4">
    <source>
        <dbReference type="Proteomes" id="UP000177159"/>
    </source>
</evidence>
<feature type="coiled-coil region" evidence="1">
    <location>
        <begin position="270"/>
        <end position="332"/>
    </location>
</feature>
<gene>
    <name evidence="3" type="ORF">A3C24_01105</name>
</gene>
<evidence type="ECO:0000256" key="2">
    <source>
        <dbReference type="SAM" id="Phobius"/>
    </source>
</evidence>
<comment type="caution">
    <text evidence="3">The sequence shown here is derived from an EMBL/GenBank/DDBJ whole genome shotgun (WGS) entry which is preliminary data.</text>
</comment>